<dbReference type="SMART" id="SM00487">
    <property type="entry name" value="DEXDc"/>
    <property type="match status" value="1"/>
</dbReference>
<dbReference type="InterPro" id="IPR001650">
    <property type="entry name" value="Helicase_C-like"/>
</dbReference>
<dbReference type="GO" id="GO:0003723">
    <property type="term" value="F:RNA binding"/>
    <property type="evidence" value="ECO:0007669"/>
    <property type="project" value="UniProtKB-UniRule"/>
</dbReference>
<evidence type="ECO:0000256" key="9">
    <source>
        <dbReference type="SAM" id="MobiDB-lite"/>
    </source>
</evidence>
<dbReference type="GO" id="GO:0005524">
    <property type="term" value="F:ATP binding"/>
    <property type="evidence" value="ECO:0007669"/>
    <property type="project" value="UniProtKB-UniRule"/>
</dbReference>
<feature type="region of interest" description="Disordered" evidence="9">
    <location>
        <begin position="108"/>
        <end position="184"/>
    </location>
</feature>
<gene>
    <name evidence="13" type="ORF">WJX72_009018</name>
</gene>
<evidence type="ECO:0000259" key="11">
    <source>
        <dbReference type="PROSITE" id="PS51194"/>
    </source>
</evidence>
<evidence type="ECO:0000256" key="6">
    <source>
        <dbReference type="PROSITE-ProRule" id="PRU00552"/>
    </source>
</evidence>
<keyword evidence="3 7" id="KW-0347">Helicase</keyword>
<feature type="domain" description="DEAD-box RNA helicase Q" evidence="12">
    <location>
        <begin position="216"/>
        <end position="244"/>
    </location>
</feature>
<feature type="compositionally biased region" description="Low complexity" evidence="9">
    <location>
        <begin position="108"/>
        <end position="123"/>
    </location>
</feature>
<evidence type="ECO:0000259" key="12">
    <source>
        <dbReference type="PROSITE" id="PS51195"/>
    </source>
</evidence>
<dbReference type="AlphaFoldDB" id="A0AAW1Q423"/>
<evidence type="ECO:0000256" key="8">
    <source>
        <dbReference type="RuleBase" id="RU365068"/>
    </source>
</evidence>
<feature type="domain" description="Helicase ATP-binding" evidence="10">
    <location>
        <begin position="247"/>
        <end position="433"/>
    </location>
</feature>
<dbReference type="GO" id="GO:0003724">
    <property type="term" value="F:RNA helicase activity"/>
    <property type="evidence" value="ECO:0007669"/>
    <property type="project" value="UniProtKB-EC"/>
</dbReference>
<accession>A0AAW1Q423</accession>
<dbReference type="InterPro" id="IPR014001">
    <property type="entry name" value="Helicase_ATP-bd"/>
</dbReference>
<dbReference type="CDD" id="cd18787">
    <property type="entry name" value="SF2_C_DEAD"/>
    <property type="match status" value="1"/>
</dbReference>
<feature type="compositionally biased region" description="Acidic residues" evidence="9">
    <location>
        <begin position="132"/>
        <end position="147"/>
    </location>
</feature>
<dbReference type="PROSITE" id="PS51192">
    <property type="entry name" value="HELICASE_ATP_BIND_1"/>
    <property type="match status" value="1"/>
</dbReference>
<feature type="domain" description="Helicase C-terminal" evidence="11">
    <location>
        <begin position="496"/>
        <end position="674"/>
    </location>
</feature>
<keyword evidence="1 7" id="KW-0547">Nucleotide-binding</keyword>
<sequence length="787" mass="85428">MEDEDDGLMLNFTGLDTETPLPTSRKTSKKERRVAQLKQRRNKQKQGSARHHAPAQPQQRPQKSGAVDTPGRPAKQAPCDSGRTDAAAPAVDSDGEAENDILAAAVAASMARDSAAAAALAAARQPDGNVASDDEAEAGGDDDDDDLQGGTVSFPTGKNGLRAQQKKRLKAQQQGDTKSKGEAKTYVRHKQGELVHTGGQVPAAQQLEVFGPVDSTTFHGLGLAQSLAEHLEAINFTTPTRVQRAAIPVLLKGRDALVNAPTGSGKTLAFLAPIVHDLQAQFPRLNRADGTYAIIIAPTRELCMQICDVLTLMLRRYVWLVGGSILGGENRNKEKARLRKGVTVVVASPGRLLDHLQNTEAFHTQELRWLVLDEADRLLDLGFEQKIAEMVDILDRRTGEAGTRRRQTALFSATLHSNLGQLATLSLHNPASVGFSAQLINGQLTVSGATVITSAATDKPAAKAGGDEDGAAAQPGADRQAVAEEAAPEQFNIPTQLRQRYYEVPCKLRLAALAALIRSQCHPSKLCKLVVFMSSCDGVEFHHRLFTQLYHEATGLPLVTCPIFKLHGNLEQAARTRTFLDFVHCKTGVLLCTDVAARGLDFPSVSCILQYDPPGEPAEYVHRVGRTARLGQQGEAFLFLMPQERDYISLLQDHNVSIASADLLPLLKWLPAPKKPSQGARQGENAAERHEGAFALQSMLANAVSQDLKMKQMGGDAFRSYVRSYAIHPASLKPIFHVRKLHLGHVAYSFALKDTPTMIGQSGTKMEKRKRKADVAMRAKNKRSKRV</sequence>
<evidence type="ECO:0000256" key="1">
    <source>
        <dbReference type="ARBA" id="ARBA00022741"/>
    </source>
</evidence>
<dbReference type="EMBL" id="JALJOR010000005">
    <property type="protein sequence ID" value="KAK9817068.1"/>
    <property type="molecule type" value="Genomic_DNA"/>
</dbReference>
<dbReference type="Gene3D" id="3.40.50.300">
    <property type="entry name" value="P-loop containing nucleotide triphosphate hydrolases"/>
    <property type="match status" value="2"/>
</dbReference>
<dbReference type="Pfam" id="PF13959">
    <property type="entry name" value="CTE_SPB4"/>
    <property type="match status" value="1"/>
</dbReference>
<keyword evidence="4 7" id="KW-0067">ATP-binding</keyword>
<organism evidence="13 14">
    <name type="scientific">[Myrmecia] bisecta</name>
    <dbReference type="NCBI Taxonomy" id="41462"/>
    <lineage>
        <taxon>Eukaryota</taxon>
        <taxon>Viridiplantae</taxon>
        <taxon>Chlorophyta</taxon>
        <taxon>core chlorophytes</taxon>
        <taxon>Trebouxiophyceae</taxon>
        <taxon>Trebouxiales</taxon>
        <taxon>Trebouxiaceae</taxon>
        <taxon>Myrmecia</taxon>
    </lineage>
</organism>
<dbReference type="InterPro" id="IPR027417">
    <property type="entry name" value="P-loop_NTPase"/>
</dbReference>
<protein>
    <recommendedName>
        <fullName evidence="8">ATP-dependent RNA helicase</fullName>
        <ecNumber evidence="8">3.6.4.13</ecNumber>
    </recommendedName>
</protein>
<dbReference type="InterPro" id="IPR011545">
    <property type="entry name" value="DEAD/DEAH_box_helicase_dom"/>
</dbReference>
<dbReference type="PANTHER" id="PTHR24031">
    <property type="entry name" value="RNA HELICASE"/>
    <property type="match status" value="1"/>
</dbReference>
<dbReference type="SMART" id="SM00490">
    <property type="entry name" value="HELICc"/>
    <property type="match status" value="1"/>
</dbReference>
<dbReference type="CDD" id="cd17949">
    <property type="entry name" value="DEADc_DDX31"/>
    <property type="match status" value="1"/>
</dbReference>
<evidence type="ECO:0000259" key="10">
    <source>
        <dbReference type="PROSITE" id="PS51192"/>
    </source>
</evidence>
<dbReference type="SMART" id="SM01178">
    <property type="entry name" value="DUF4217"/>
    <property type="match status" value="1"/>
</dbReference>
<reference evidence="13 14" key="1">
    <citation type="journal article" date="2024" name="Nat. Commun.">
        <title>Phylogenomics reveals the evolutionary origins of lichenization in chlorophyte algae.</title>
        <authorList>
            <person name="Puginier C."/>
            <person name="Libourel C."/>
            <person name="Otte J."/>
            <person name="Skaloud P."/>
            <person name="Haon M."/>
            <person name="Grisel S."/>
            <person name="Petersen M."/>
            <person name="Berrin J.G."/>
            <person name="Delaux P.M."/>
            <person name="Dal Grande F."/>
            <person name="Keller J."/>
        </authorList>
    </citation>
    <scope>NUCLEOTIDE SEQUENCE [LARGE SCALE GENOMIC DNA]</scope>
    <source>
        <strain evidence="13 14">SAG 2043</strain>
    </source>
</reference>
<dbReference type="Pfam" id="PF00270">
    <property type="entry name" value="DEAD"/>
    <property type="match status" value="1"/>
</dbReference>
<evidence type="ECO:0000256" key="4">
    <source>
        <dbReference type="ARBA" id="ARBA00022840"/>
    </source>
</evidence>
<evidence type="ECO:0000256" key="2">
    <source>
        <dbReference type="ARBA" id="ARBA00022801"/>
    </source>
</evidence>
<evidence type="ECO:0000256" key="3">
    <source>
        <dbReference type="ARBA" id="ARBA00022806"/>
    </source>
</evidence>
<comment type="function">
    <text evidence="8">RNA helicase.</text>
</comment>
<dbReference type="PROSITE" id="PS00039">
    <property type="entry name" value="DEAD_ATP_HELICASE"/>
    <property type="match status" value="1"/>
</dbReference>
<proteinExistence type="inferred from homology"/>
<comment type="catalytic activity">
    <reaction evidence="8">
        <text>ATP + H2O = ADP + phosphate + H(+)</text>
        <dbReference type="Rhea" id="RHEA:13065"/>
        <dbReference type="ChEBI" id="CHEBI:15377"/>
        <dbReference type="ChEBI" id="CHEBI:15378"/>
        <dbReference type="ChEBI" id="CHEBI:30616"/>
        <dbReference type="ChEBI" id="CHEBI:43474"/>
        <dbReference type="ChEBI" id="CHEBI:456216"/>
        <dbReference type="EC" id="3.6.4.13"/>
    </reaction>
</comment>
<evidence type="ECO:0000256" key="7">
    <source>
        <dbReference type="RuleBase" id="RU000492"/>
    </source>
</evidence>
<comment type="caution">
    <text evidence="13">The sequence shown here is derived from an EMBL/GenBank/DDBJ whole genome shotgun (WGS) entry which is preliminary data.</text>
</comment>
<dbReference type="EC" id="3.6.4.13" evidence="8"/>
<comment type="similarity">
    <text evidence="7">Belongs to the DEAD box helicase family.</text>
</comment>
<dbReference type="Proteomes" id="UP001489004">
    <property type="component" value="Unassembled WGS sequence"/>
</dbReference>
<feature type="short sequence motif" description="Q motif" evidence="6">
    <location>
        <begin position="216"/>
        <end position="244"/>
    </location>
</feature>
<feature type="region of interest" description="Disordered" evidence="9">
    <location>
        <begin position="761"/>
        <end position="787"/>
    </location>
</feature>
<dbReference type="Pfam" id="PF00271">
    <property type="entry name" value="Helicase_C"/>
    <property type="match status" value="1"/>
</dbReference>
<dbReference type="SUPFAM" id="SSF52540">
    <property type="entry name" value="P-loop containing nucleoside triphosphate hydrolases"/>
    <property type="match status" value="2"/>
</dbReference>
<feature type="compositionally biased region" description="Basic residues" evidence="9">
    <location>
        <begin position="38"/>
        <end position="53"/>
    </location>
</feature>
<evidence type="ECO:0000313" key="13">
    <source>
        <dbReference type="EMBL" id="KAK9817068.1"/>
    </source>
</evidence>
<evidence type="ECO:0000313" key="14">
    <source>
        <dbReference type="Proteomes" id="UP001489004"/>
    </source>
</evidence>
<feature type="compositionally biased region" description="Polar residues" evidence="9">
    <location>
        <begin position="14"/>
        <end position="25"/>
    </location>
</feature>
<keyword evidence="2 7" id="KW-0378">Hydrolase</keyword>
<name>A0AAW1Q423_9CHLO</name>
<comment type="domain">
    <text evidence="8">The Q motif is unique to and characteristic of the DEAD box family of RNA helicases and controls ATP binding and hydrolysis.</text>
</comment>
<evidence type="ECO:0000256" key="5">
    <source>
        <dbReference type="ARBA" id="ARBA00022884"/>
    </source>
</evidence>
<dbReference type="InterPro" id="IPR000629">
    <property type="entry name" value="RNA-helicase_DEAD-box_CS"/>
</dbReference>
<feature type="region of interest" description="Disordered" evidence="9">
    <location>
        <begin position="1"/>
        <end position="94"/>
    </location>
</feature>
<dbReference type="GO" id="GO:0016787">
    <property type="term" value="F:hydrolase activity"/>
    <property type="evidence" value="ECO:0007669"/>
    <property type="project" value="UniProtKB-KW"/>
</dbReference>
<keyword evidence="5 8" id="KW-0694">RNA-binding</keyword>
<keyword evidence="14" id="KW-1185">Reference proteome</keyword>
<dbReference type="PROSITE" id="PS51194">
    <property type="entry name" value="HELICASE_CTER"/>
    <property type="match status" value="1"/>
</dbReference>
<dbReference type="InterPro" id="IPR014014">
    <property type="entry name" value="RNA_helicase_DEAD_Q_motif"/>
</dbReference>
<dbReference type="InterPro" id="IPR025313">
    <property type="entry name" value="SPB4-like_CTE"/>
</dbReference>
<dbReference type="PROSITE" id="PS51195">
    <property type="entry name" value="Q_MOTIF"/>
    <property type="match status" value="1"/>
</dbReference>